<accession>A0A4P9YDS8</accession>
<name>A0A4P9YDS8_ROZAC</name>
<evidence type="ECO:0000313" key="2">
    <source>
        <dbReference type="Proteomes" id="UP000281549"/>
    </source>
</evidence>
<proteinExistence type="predicted"/>
<dbReference type="SUPFAM" id="SSF52058">
    <property type="entry name" value="L domain-like"/>
    <property type="match status" value="1"/>
</dbReference>
<dbReference type="InterPro" id="IPR032675">
    <property type="entry name" value="LRR_dom_sf"/>
</dbReference>
<evidence type="ECO:0000313" key="1">
    <source>
        <dbReference type="EMBL" id="RKP17517.1"/>
    </source>
</evidence>
<protein>
    <recommendedName>
        <fullName evidence="3">L domain-like protein</fullName>
    </recommendedName>
</protein>
<evidence type="ECO:0008006" key="3">
    <source>
        <dbReference type="Google" id="ProtNLM"/>
    </source>
</evidence>
<dbReference type="EMBL" id="ML005801">
    <property type="protein sequence ID" value="RKP17517.1"/>
    <property type="molecule type" value="Genomic_DNA"/>
</dbReference>
<dbReference type="Pfam" id="PF13855">
    <property type="entry name" value="LRR_8"/>
    <property type="match status" value="1"/>
</dbReference>
<organism evidence="1 2">
    <name type="scientific">Rozella allomycis (strain CSF55)</name>
    <dbReference type="NCBI Taxonomy" id="988480"/>
    <lineage>
        <taxon>Eukaryota</taxon>
        <taxon>Fungi</taxon>
        <taxon>Fungi incertae sedis</taxon>
        <taxon>Cryptomycota</taxon>
        <taxon>Cryptomycota incertae sedis</taxon>
        <taxon>Rozella</taxon>
    </lineage>
</organism>
<dbReference type="Proteomes" id="UP000281549">
    <property type="component" value="Unassembled WGS sequence"/>
</dbReference>
<dbReference type="AlphaFoldDB" id="A0A4P9YDS8"/>
<gene>
    <name evidence="1" type="ORF">ROZALSC1DRAFT_24124</name>
</gene>
<dbReference type="Gene3D" id="3.80.10.10">
    <property type="entry name" value="Ribonuclease Inhibitor"/>
    <property type="match status" value="1"/>
</dbReference>
<sequence length="119" mass="13905">MSEFNEQFNYLHTLKFCPVESKLVYTSLTATWNCKEIALTVRNGKRIIHDLTPLNQLDQLVYLDVSQNSIDSDGLQKFKGCRNLLHSDFSYNKLTDIDFTEYKYLKHLNLDCNNIKYSG</sequence>
<reference evidence="2" key="1">
    <citation type="journal article" date="2018" name="Nat. Microbiol.">
        <title>Leveraging single-cell genomics to expand the fungal tree of life.</title>
        <authorList>
            <person name="Ahrendt S.R."/>
            <person name="Quandt C.A."/>
            <person name="Ciobanu D."/>
            <person name="Clum A."/>
            <person name="Salamov A."/>
            <person name="Andreopoulos B."/>
            <person name="Cheng J.F."/>
            <person name="Woyke T."/>
            <person name="Pelin A."/>
            <person name="Henrissat B."/>
            <person name="Reynolds N.K."/>
            <person name="Benny G.L."/>
            <person name="Smith M.E."/>
            <person name="James T.Y."/>
            <person name="Grigoriev I.V."/>
        </authorList>
    </citation>
    <scope>NUCLEOTIDE SEQUENCE [LARGE SCALE GENOMIC DNA]</scope>
    <source>
        <strain evidence="2">CSF55</strain>
    </source>
</reference>
<dbReference type="InterPro" id="IPR001611">
    <property type="entry name" value="Leu-rich_rpt"/>
</dbReference>